<evidence type="ECO:0000256" key="3">
    <source>
        <dbReference type="PROSITE-ProRule" id="PRU01379"/>
    </source>
</evidence>
<evidence type="ECO:0000256" key="4">
    <source>
        <dbReference type="SAM" id="MobiDB-lite"/>
    </source>
</evidence>
<dbReference type="PROSITE" id="PS52035">
    <property type="entry name" value="PEPTIDASE_M14"/>
    <property type="match status" value="1"/>
</dbReference>
<feature type="compositionally biased region" description="Polar residues" evidence="4">
    <location>
        <begin position="362"/>
        <end position="386"/>
    </location>
</feature>
<dbReference type="OrthoDB" id="436061at2759"/>
<comment type="similarity">
    <text evidence="2 3">Belongs to the peptidase M14 family.</text>
</comment>
<dbReference type="AlphaFoldDB" id="A0A812KF22"/>
<dbReference type="InterPro" id="IPR050821">
    <property type="entry name" value="Cytosolic_carboxypeptidase"/>
</dbReference>
<feature type="compositionally biased region" description="Gly residues" evidence="4">
    <location>
        <begin position="392"/>
        <end position="403"/>
    </location>
</feature>
<sequence>MGLRAVVLCWVALTHASFGAIINADGTVTPECLGGNATQLADVFESTNWERGLNPQRVYNRRSGQEDVEAWLSAGDVCSGHRCDKEACPCGCLVDLILGLSSSRFCLNVDLLRSATENGINVQGCEQQPAVGTAQNSTDGTESLPEEVEDEDLPPLVSHELEECAGPEADEPQYPEPRTDEEPTEKIEDMPEQEEEPDLVLDDEDVEEELFEESLPSPAVAHPKPEGITDGPWHAGGFEFFAAFDSGNLCGAALARPCESQDHLAKKDLRAADVLWAAAEPQRGKLLYKMTQSCAVRREPHPKAKLVTKKSAGARLYASRRVTLSGWQKLADEDGWAQLGPATAEAEGAEAELLRFASQDVQKSCDAQGSGDETMSPTSPPQQASEPSAGTADGGGRGGGGGYPSAPMPSAASGLCFEVTARADCAGTPFASEECQWFHFGLRGRELGPGERLSFRVLGLSRYRRMETTRMVSGQLLTDGLQPVFRSSADAGWQLVRGEIGMLRLPDGMLAFTFEHTMSKPLAADEELYFALTFPYPLGRIYSHLNSALKSLVHGGAYVNREQLTTSLGGHPIELVTVTRRSQRSAKRQPLLPDLTQEEAQRPWIFPERRAIFVSARVHPGETPASFMLEGLLDFLASGSSEAMELLRQYVVHVVPVLNPDGVAFGHHRLDMRAENLNRVYGKASLEHHPSIVAAEKACLCAHEHQGGLRLYLDLHAHSNRRGAFLLADAGRDAEARLFGWALGRCCNIFEYSQSDFSESKRGTGKSTIAKLTGNPLCYTVECHYIRGHHSAEPFGPQAWYRLGWSLCRALLALDFARRPRRSLCPPGADPMVRYREITMAARRLLLGEKAARGGRSQSPGGPSRFAPEFGKILGPSPTRPAPLALLKNPELIDQTVEIIESFTEGGQWLRLHESSGGLVLPEEAVRPCMDQQGSFFYGVLSKAPVSVQPSPTSAVLCFLNPGTVLEASERTVVDGVLRARIIRDSQRGATGGWVSEFKRPVFDPRLGGAAQLLRLRGPPRSLGKKGPCYAFAC</sequence>
<dbReference type="InterPro" id="IPR000834">
    <property type="entry name" value="Peptidase_M14"/>
</dbReference>
<dbReference type="EMBL" id="CAJNJA010007731">
    <property type="protein sequence ID" value="CAE7228226.1"/>
    <property type="molecule type" value="Genomic_DNA"/>
</dbReference>
<dbReference type="Proteomes" id="UP000601435">
    <property type="component" value="Unassembled WGS sequence"/>
</dbReference>
<dbReference type="PANTHER" id="PTHR12756:SF12">
    <property type="entry name" value="CYTOSOLIC CARBOXYPEPTIDASE-LIKE PROTEIN 5"/>
    <property type="match status" value="1"/>
</dbReference>
<dbReference type="GO" id="GO:0006508">
    <property type="term" value="P:proteolysis"/>
    <property type="evidence" value="ECO:0007669"/>
    <property type="project" value="InterPro"/>
</dbReference>
<organism evidence="7 8">
    <name type="scientific">Symbiodinium necroappetens</name>
    <dbReference type="NCBI Taxonomy" id="1628268"/>
    <lineage>
        <taxon>Eukaryota</taxon>
        <taxon>Sar</taxon>
        <taxon>Alveolata</taxon>
        <taxon>Dinophyceae</taxon>
        <taxon>Suessiales</taxon>
        <taxon>Symbiodiniaceae</taxon>
        <taxon>Symbiodinium</taxon>
    </lineage>
</organism>
<feature type="chain" id="PRO_5032569071" evidence="5">
    <location>
        <begin position="17"/>
        <end position="1034"/>
    </location>
</feature>
<reference evidence="7" key="1">
    <citation type="submission" date="2021-02" db="EMBL/GenBank/DDBJ databases">
        <authorList>
            <person name="Dougan E. K."/>
            <person name="Rhodes N."/>
            <person name="Thang M."/>
            <person name="Chan C."/>
        </authorList>
    </citation>
    <scope>NUCLEOTIDE SEQUENCE</scope>
</reference>
<evidence type="ECO:0000313" key="7">
    <source>
        <dbReference type="EMBL" id="CAE7228226.1"/>
    </source>
</evidence>
<dbReference type="SUPFAM" id="SSF53187">
    <property type="entry name" value="Zn-dependent exopeptidases"/>
    <property type="match status" value="1"/>
</dbReference>
<dbReference type="GO" id="GO:0008270">
    <property type="term" value="F:zinc ion binding"/>
    <property type="evidence" value="ECO:0007669"/>
    <property type="project" value="InterPro"/>
</dbReference>
<feature type="active site" description="Proton donor/acceptor" evidence="3">
    <location>
        <position position="782"/>
    </location>
</feature>
<evidence type="ECO:0000256" key="1">
    <source>
        <dbReference type="ARBA" id="ARBA00001947"/>
    </source>
</evidence>
<feature type="region of interest" description="Disordered" evidence="4">
    <location>
        <begin position="362"/>
        <end position="405"/>
    </location>
</feature>
<name>A0A812KF22_9DINO</name>
<feature type="compositionally biased region" description="Basic and acidic residues" evidence="4">
    <location>
        <begin position="177"/>
        <end position="189"/>
    </location>
</feature>
<feature type="domain" description="Peptidase M14" evidence="6">
    <location>
        <begin position="534"/>
        <end position="815"/>
    </location>
</feature>
<keyword evidence="8" id="KW-1185">Reference proteome</keyword>
<evidence type="ECO:0000256" key="5">
    <source>
        <dbReference type="SAM" id="SignalP"/>
    </source>
</evidence>
<dbReference type="PANTHER" id="PTHR12756">
    <property type="entry name" value="CYTOSOLIC CARBOXYPEPTIDASE"/>
    <property type="match status" value="1"/>
</dbReference>
<proteinExistence type="inferred from homology"/>
<gene>
    <name evidence="7" type="primary">agbl5</name>
    <name evidence="7" type="ORF">SNEC2469_LOCUS3364</name>
</gene>
<feature type="signal peptide" evidence="5">
    <location>
        <begin position="1"/>
        <end position="16"/>
    </location>
</feature>
<accession>A0A812KF22</accession>
<feature type="compositionally biased region" description="Acidic residues" evidence="4">
    <location>
        <begin position="144"/>
        <end position="153"/>
    </location>
</feature>
<feature type="compositionally biased region" description="Low complexity" evidence="4">
    <location>
        <begin position="854"/>
        <end position="865"/>
    </location>
</feature>
<keyword evidence="5" id="KW-0732">Signal</keyword>
<evidence type="ECO:0000313" key="8">
    <source>
        <dbReference type="Proteomes" id="UP000601435"/>
    </source>
</evidence>
<comment type="caution">
    <text evidence="7">The sequence shown here is derived from an EMBL/GenBank/DDBJ whole genome shotgun (WGS) entry which is preliminary data.</text>
</comment>
<feature type="region of interest" description="Disordered" evidence="4">
    <location>
        <begin position="126"/>
        <end position="153"/>
    </location>
</feature>
<evidence type="ECO:0000256" key="2">
    <source>
        <dbReference type="ARBA" id="ARBA00005988"/>
    </source>
</evidence>
<feature type="region of interest" description="Disordered" evidence="4">
    <location>
        <begin position="165"/>
        <end position="198"/>
    </location>
</feature>
<protein>
    <submittedName>
        <fullName evidence="7">Agbl5 protein</fullName>
    </submittedName>
</protein>
<dbReference type="Gene3D" id="3.40.630.10">
    <property type="entry name" value="Zn peptidases"/>
    <property type="match status" value="1"/>
</dbReference>
<dbReference type="GO" id="GO:0004181">
    <property type="term" value="F:metallocarboxypeptidase activity"/>
    <property type="evidence" value="ECO:0007669"/>
    <property type="project" value="InterPro"/>
</dbReference>
<feature type="region of interest" description="Disordered" evidence="4">
    <location>
        <begin position="851"/>
        <end position="872"/>
    </location>
</feature>
<dbReference type="Pfam" id="PF00246">
    <property type="entry name" value="Peptidase_M14"/>
    <property type="match status" value="1"/>
</dbReference>
<comment type="cofactor">
    <cofactor evidence="1">
        <name>Zn(2+)</name>
        <dbReference type="ChEBI" id="CHEBI:29105"/>
    </cofactor>
</comment>
<evidence type="ECO:0000259" key="6">
    <source>
        <dbReference type="PROSITE" id="PS52035"/>
    </source>
</evidence>